<dbReference type="InterPro" id="IPR029063">
    <property type="entry name" value="SAM-dependent_MTases_sf"/>
</dbReference>
<keyword evidence="4" id="KW-0808">Transferase</keyword>
<evidence type="ECO:0000313" key="4">
    <source>
        <dbReference type="EMBL" id="SEG80335.1"/>
    </source>
</evidence>
<dbReference type="InterPro" id="IPR001173">
    <property type="entry name" value="Glyco_trans_2-like"/>
</dbReference>
<evidence type="ECO:0000259" key="2">
    <source>
        <dbReference type="Pfam" id="PF00535"/>
    </source>
</evidence>
<proteinExistence type="predicted"/>
<dbReference type="CDD" id="cd02440">
    <property type="entry name" value="AdoMet_MTases"/>
    <property type="match status" value="1"/>
</dbReference>
<sequence length="1063" mass="117643">MKHHRYFLARDFCNDLDVLDIAAGEGYGSAILAQVAKSVVGVEIDLAIVEAANTEFVRPNLRYLQGDARAIPLPDASIDVAVSFETYEHFGEHELFLAELRRILRPNGLVIISTPDRDIYSGPGIPPNPYHVREVNREEFDFALSTQFANVRIARQRALIGSFIEGYQQDTAARYFEARGRDLIEASQEMTRAPYLVAFASDAELPPLPHSLYIERSDVDTDAIALRETRADLRKVLAQLAREQQQHAGSRQQIRRLSQQLSAAISAFEGANQELERLKTSLSWRASAPLRHVMTHYPAAARRLRQGAKLAYWTATGQIVQRLKASVTYRFSLANPDKLVPASALQGRSPDGLPLFLEHYLAERWPGQDLQTVKFAYRFVAERPAKAIDETALSSAELAALLARLRDLAELRSDALHPAVSIIVPVHNALAHTLACLLSLLAQPSRHSFEILVADDVSTDATAAAILAIGGKVRLVRQEQNLGFVRNCNAAAAEARGALLVFLNNDTIALPGWLDELVAPFEVDERIGLTCSKLLNADGTLQEAGGVFWQDGSAWNYGRGADPRAYPFNFVRETDYGSGAAIATPSKLWKEVGGFDDMFAPAYCEDADLAFTLRAQGYRTVYIPSAEIIHHEGVSHGRDERAGIKAYQVENLKKLKAKWAAELKNHSPNGQNVPIAVARSAEKRRVLVIDHYVPQWDRDAGSRAMDGYLRFLVENGFHVTFWPDNRAHDPHYGPAYQRMGIEVVYAWPGQLDFDDWIAQRGAGFHYVIISRPHVALHVLDDLRKRTSAKLLFIGHDLHGLRLRAERELTPSADLDREVDEAESMEMAVWRAVDAIYYPSQEEADYVASRGIAAPARALPLFLFDEANISPLQEPAKLRDPAAPHAMFVGGFRHRPNVDGVLWFCREIWPQVKARLPLARLTIAGSEPPLEITQLINESVDVTGYISDADLDALYRSADLVVAPLRFGAGVKGKVIEALRQGLPLVLTSVAAQGILDVAEAGVVADKPDAFAKAVIEMMRPGEHRATRALRGQELIRKHYSVEAVQSVLSKDIPELTSAPAKSG</sequence>
<dbReference type="InterPro" id="IPR029044">
    <property type="entry name" value="Nucleotide-diphossugar_trans"/>
</dbReference>
<dbReference type="Pfam" id="PF00535">
    <property type="entry name" value="Glycos_transf_2"/>
    <property type="match status" value="1"/>
</dbReference>
<dbReference type="Proteomes" id="UP000236743">
    <property type="component" value="Unassembled WGS sequence"/>
</dbReference>
<accession>A0A1H6D6I7</accession>
<dbReference type="Pfam" id="PF13692">
    <property type="entry name" value="Glyco_trans_1_4"/>
    <property type="match status" value="1"/>
</dbReference>
<evidence type="ECO:0000313" key="5">
    <source>
        <dbReference type="Proteomes" id="UP000236743"/>
    </source>
</evidence>
<evidence type="ECO:0000256" key="1">
    <source>
        <dbReference type="SAM" id="Coils"/>
    </source>
</evidence>
<dbReference type="GO" id="GO:0008757">
    <property type="term" value="F:S-adenosylmethionine-dependent methyltransferase activity"/>
    <property type="evidence" value="ECO:0007669"/>
    <property type="project" value="InterPro"/>
</dbReference>
<feature type="domain" description="Glycosyltransferase 2-like" evidence="2">
    <location>
        <begin position="421"/>
        <end position="529"/>
    </location>
</feature>
<feature type="domain" description="Methyltransferase type 11" evidence="3">
    <location>
        <begin position="19"/>
        <end position="112"/>
    </location>
</feature>
<dbReference type="AlphaFoldDB" id="A0A1H6D6I7"/>
<keyword evidence="5" id="KW-1185">Reference proteome</keyword>
<dbReference type="Gene3D" id="3.40.50.2000">
    <property type="entry name" value="Glycogen Phosphorylase B"/>
    <property type="match status" value="1"/>
</dbReference>
<protein>
    <submittedName>
        <fullName evidence="4">Glycosyltransferase, GT2 family</fullName>
    </submittedName>
</protein>
<evidence type="ECO:0000259" key="3">
    <source>
        <dbReference type="Pfam" id="PF08241"/>
    </source>
</evidence>
<dbReference type="Pfam" id="PF08241">
    <property type="entry name" value="Methyltransf_11"/>
    <property type="match status" value="1"/>
</dbReference>
<dbReference type="PANTHER" id="PTHR43179">
    <property type="entry name" value="RHAMNOSYLTRANSFERASE WBBL"/>
    <property type="match status" value="1"/>
</dbReference>
<dbReference type="SUPFAM" id="SSF53448">
    <property type="entry name" value="Nucleotide-diphospho-sugar transferases"/>
    <property type="match status" value="1"/>
</dbReference>
<organism evidence="4 5">
    <name type="scientific">Bosea lathyri</name>
    <dbReference type="NCBI Taxonomy" id="1036778"/>
    <lineage>
        <taxon>Bacteria</taxon>
        <taxon>Pseudomonadati</taxon>
        <taxon>Pseudomonadota</taxon>
        <taxon>Alphaproteobacteria</taxon>
        <taxon>Hyphomicrobiales</taxon>
        <taxon>Boseaceae</taxon>
        <taxon>Bosea</taxon>
    </lineage>
</organism>
<dbReference type="InterPro" id="IPR013216">
    <property type="entry name" value="Methyltransf_11"/>
</dbReference>
<dbReference type="EMBL" id="FNUY01000016">
    <property type="protein sequence ID" value="SEG80335.1"/>
    <property type="molecule type" value="Genomic_DNA"/>
</dbReference>
<dbReference type="SUPFAM" id="SSF53756">
    <property type="entry name" value="UDP-Glycosyltransferase/glycogen phosphorylase"/>
    <property type="match status" value="1"/>
</dbReference>
<feature type="coiled-coil region" evidence="1">
    <location>
        <begin position="223"/>
        <end position="274"/>
    </location>
</feature>
<dbReference type="CDD" id="cd03801">
    <property type="entry name" value="GT4_PimA-like"/>
    <property type="match status" value="1"/>
</dbReference>
<dbReference type="PANTHER" id="PTHR43179:SF7">
    <property type="entry name" value="RHAMNOSYLTRANSFERASE WBBL"/>
    <property type="match status" value="1"/>
</dbReference>
<dbReference type="Gene3D" id="3.90.550.10">
    <property type="entry name" value="Spore Coat Polysaccharide Biosynthesis Protein SpsA, Chain A"/>
    <property type="match status" value="1"/>
</dbReference>
<gene>
    <name evidence="4" type="ORF">SAMN04488115_11634</name>
</gene>
<reference evidence="4 5" key="1">
    <citation type="submission" date="2016-10" db="EMBL/GenBank/DDBJ databases">
        <authorList>
            <person name="de Groot N.N."/>
        </authorList>
    </citation>
    <scope>NUCLEOTIDE SEQUENCE [LARGE SCALE GENOMIC DNA]</scope>
    <source>
        <strain evidence="4 5">DSM 26656</strain>
    </source>
</reference>
<dbReference type="SUPFAM" id="SSF53335">
    <property type="entry name" value="S-adenosyl-L-methionine-dependent methyltransferases"/>
    <property type="match status" value="1"/>
</dbReference>
<keyword evidence="1" id="KW-0175">Coiled coil</keyword>
<name>A0A1H6D6I7_9HYPH</name>
<dbReference type="Gene3D" id="3.40.50.150">
    <property type="entry name" value="Vaccinia Virus protein VP39"/>
    <property type="match status" value="1"/>
</dbReference>
<dbReference type="CDD" id="cd04186">
    <property type="entry name" value="GT_2_like_c"/>
    <property type="match status" value="1"/>
</dbReference>